<proteinExistence type="predicted"/>
<reference evidence="2" key="1">
    <citation type="submission" date="2020-07" db="EMBL/GenBank/DDBJ databases">
        <title>Multicomponent nature underlies the extraordinary mechanical properties of spider dragline silk.</title>
        <authorList>
            <person name="Kono N."/>
            <person name="Nakamura H."/>
            <person name="Mori M."/>
            <person name="Yoshida Y."/>
            <person name="Ohtoshi R."/>
            <person name="Malay A.D."/>
            <person name="Moran D.A.P."/>
            <person name="Tomita M."/>
            <person name="Numata K."/>
            <person name="Arakawa K."/>
        </authorList>
    </citation>
    <scope>NUCLEOTIDE SEQUENCE</scope>
</reference>
<protein>
    <submittedName>
        <fullName evidence="2">Uncharacterized protein</fullName>
    </submittedName>
</protein>
<dbReference type="Proteomes" id="UP000887116">
    <property type="component" value="Unassembled WGS sequence"/>
</dbReference>
<feature type="region of interest" description="Disordered" evidence="1">
    <location>
        <begin position="43"/>
        <end position="66"/>
    </location>
</feature>
<evidence type="ECO:0000313" key="3">
    <source>
        <dbReference type="Proteomes" id="UP000887116"/>
    </source>
</evidence>
<dbReference type="AlphaFoldDB" id="A0A8X6H154"/>
<evidence type="ECO:0000256" key="1">
    <source>
        <dbReference type="SAM" id="MobiDB-lite"/>
    </source>
</evidence>
<evidence type="ECO:0000313" key="2">
    <source>
        <dbReference type="EMBL" id="GFQ65072.1"/>
    </source>
</evidence>
<organism evidence="2 3">
    <name type="scientific">Trichonephila clavata</name>
    <name type="common">Joro spider</name>
    <name type="synonym">Nephila clavata</name>
    <dbReference type="NCBI Taxonomy" id="2740835"/>
    <lineage>
        <taxon>Eukaryota</taxon>
        <taxon>Metazoa</taxon>
        <taxon>Ecdysozoa</taxon>
        <taxon>Arthropoda</taxon>
        <taxon>Chelicerata</taxon>
        <taxon>Arachnida</taxon>
        <taxon>Araneae</taxon>
        <taxon>Araneomorphae</taxon>
        <taxon>Entelegynae</taxon>
        <taxon>Araneoidea</taxon>
        <taxon>Nephilidae</taxon>
        <taxon>Trichonephila</taxon>
    </lineage>
</organism>
<comment type="caution">
    <text evidence="2">The sequence shown here is derived from an EMBL/GenBank/DDBJ whole genome shotgun (WGS) entry which is preliminary data.</text>
</comment>
<dbReference type="EMBL" id="BMAO01020111">
    <property type="protein sequence ID" value="GFQ65072.1"/>
    <property type="molecule type" value="Genomic_DNA"/>
</dbReference>
<sequence length="80" mass="9215">MYFPVCISRWGVSIIRLAAKRVQQPQATFLTASQRDIRIVPFPPANNATRGLPHRRNRSPRGELLSSNRKYQKLKSQILI</sequence>
<name>A0A8X6H154_TRICU</name>
<keyword evidence="3" id="KW-1185">Reference proteome</keyword>
<dbReference type="OrthoDB" id="10444596at2759"/>
<gene>
    <name evidence="2" type="ORF">TNCT_454051</name>
</gene>
<accession>A0A8X6H154</accession>